<dbReference type="InterPro" id="IPR003838">
    <property type="entry name" value="ABC3_permease_C"/>
</dbReference>
<evidence type="ECO:0000256" key="4">
    <source>
        <dbReference type="ARBA" id="ARBA00022989"/>
    </source>
</evidence>
<dbReference type="RefSeq" id="WP_202989173.1">
    <property type="nucleotide sequence ID" value="NZ_JAENHO010000001.1"/>
</dbReference>
<feature type="transmembrane region" description="Helical" evidence="7">
    <location>
        <begin position="268"/>
        <end position="294"/>
    </location>
</feature>
<keyword evidence="5 7" id="KW-0472">Membrane</keyword>
<feature type="transmembrane region" description="Helical" evidence="7">
    <location>
        <begin position="315"/>
        <end position="343"/>
    </location>
</feature>
<keyword evidence="11" id="KW-1185">Reference proteome</keyword>
<accession>A0ABS1VDR7</accession>
<protein>
    <submittedName>
        <fullName evidence="10">ABC transporter permease</fullName>
    </submittedName>
</protein>
<comment type="caution">
    <text evidence="10">The sequence shown here is derived from an EMBL/GenBank/DDBJ whole genome shotgun (WGS) entry which is preliminary data.</text>
</comment>
<evidence type="ECO:0000313" key="10">
    <source>
        <dbReference type="EMBL" id="MBL7252819.1"/>
    </source>
</evidence>
<keyword evidence="2" id="KW-1003">Cell membrane</keyword>
<feature type="transmembrane region" description="Helical" evidence="7">
    <location>
        <begin position="355"/>
        <end position="375"/>
    </location>
</feature>
<evidence type="ECO:0000256" key="1">
    <source>
        <dbReference type="ARBA" id="ARBA00004651"/>
    </source>
</evidence>
<evidence type="ECO:0000259" key="8">
    <source>
        <dbReference type="Pfam" id="PF02687"/>
    </source>
</evidence>
<dbReference type="Pfam" id="PF02687">
    <property type="entry name" value="FtsX"/>
    <property type="match status" value="1"/>
</dbReference>
<evidence type="ECO:0000256" key="2">
    <source>
        <dbReference type="ARBA" id="ARBA00022475"/>
    </source>
</evidence>
<evidence type="ECO:0000313" key="11">
    <source>
        <dbReference type="Proteomes" id="UP000598996"/>
    </source>
</evidence>
<evidence type="ECO:0000256" key="7">
    <source>
        <dbReference type="SAM" id="Phobius"/>
    </source>
</evidence>
<comment type="similarity">
    <text evidence="6">Belongs to the ABC-4 integral membrane protein family.</text>
</comment>
<dbReference type="EMBL" id="JAENHO010000001">
    <property type="protein sequence ID" value="MBL7252819.1"/>
    <property type="molecule type" value="Genomic_DNA"/>
</dbReference>
<evidence type="ECO:0000256" key="6">
    <source>
        <dbReference type="ARBA" id="ARBA00038076"/>
    </source>
</evidence>
<dbReference type="PANTHER" id="PTHR30572:SF4">
    <property type="entry name" value="ABC TRANSPORTER PERMEASE YTRF"/>
    <property type="match status" value="1"/>
</dbReference>
<proteinExistence type="inferred from homology"/>
<dbReference type="InterPro" id="IPR050250">
    <property type="entry name" value="Macrolide_Exporter_MacB"/>
</dbReference>
<comment type="subcellular location">
    <subcellularLocation>
        <location evidence="1">Cell membrane</location>
        <topology evidence="1">Multi-pass membrane protein</topology>
    </subcellularLocation>
</comment>
<feature type="domain" description="MacB-like periplasmic core" evidence="9">
    <location>
        <begin position="22"/>
        <end position="226"/>
    </location>
</feature>
<sequence length="391" mass="40017">MNPLDLLELGLLGIRTRRTRAALSALGIAIGIATMVMVTGIPASSQAALDEQLAALGVDLLEVVPAQHEGEAAGLPTESVAMVERIAPVTAASATATTGAIVRRSDRTDPRDGSGLTVRAAQPDLLAVLDARVRSGHWLTPAEQGFPAVVLGAVAATRLGFDTLPATGPAPQVIIGKRWFTVTGVLDPIPLAPDVDRSVLVGWPAGRQVLSFDNRPTTIYVRAQESLLEAVRGVLPATVDPAAPDNVRVTRPSDALAAKRATEATFSVLLLGLGAVALLVGGVGVANTMVVSVLERRAEIGLRRALGSTRGQIRAQFLTEAAVLSVLGGVAGTALGVLLTAAYATHQAWPVFVPLPATLAGLGGSALVGIVAGVCPAVHASRLTPTEALSI</sequence>
<name>A0ABS1VDR7_9ACTN</name>
<keyword evidence="3 7" id="KW-0812">Transmembrane</keyword>
<evidence type="ECO:0000256" key="3">
    <source>
        <dbReference type="ARBA" id="ARBA00022692"/>
    </source>
</evidence>
<dbReference type="PANTHER" id="PTHR30572">
    <property type="entry name" value="MEMBRANE COMPONENT OF TRANSPORTER-RELATED"/>
    <property type="match status" value="1"/>
</dbReference>
<keyword evidence="4 7" id="KW-1133">Transmembrane helix</keyword>
<dbReference type="Pfam" id="PF12704">
    <property type="entry name" value="MacB_PCD"/>
    <property type="match status" value="1"/>
</dbReference>
<feature type="domain" description="ABC3 transporter permease C-terminal" evidence="8">
    <location>
        <begin position="273"/>
        <end position="385"/>
    </location>
</feature>
<evidence type="ECO:0000256" key="5">
    <source>
        <dbReference type="ARBA" id="ARBA00023136"/>
    </source>
</evidence>
<evidence type="ECO:0000259" key="9">
    <source>
        <dbReference type="Pfam" id="PF12704"/>
    </source>
</evidence>
<organism evidence="10 11">
    <name type="scientific">Paractinoplanes lichenicola</name>
    <dbReference type="NCBI Taxonomy" id="2802976"/>
    <lineage>
        <taxon>Bacteria</taxon>
        <taxon>Bacillati</taxon>
        <taxon>Actinomycetota</taxon>
        <taxon>Actinomycetes</taxon>
        <taxon>Micromonosporales</taxon>
        <taxon>Micromonosporaceae</taxon>
        <taxon>Paractinoplanes</taxon>
    </lineage>
</organism>
<dbReference type="Proteomes" id="UP000598996">
    <property type="component" value="Unassembled WGS sequence"/>
</dbReference>
<reference evidence="10 11" key="1">
    <citation type="submission" date="2021-01" db="EMBL/GenBank/DDBJ databases">
        <title>Actinoplanes sp. nov. LDG1-01 isolated from lichen.</title>
        <authorList>
            <person name="Saeng-In P."/>
            <person name="Phongsopitanun W."/>
            <person name="Kanchanasin P."/>
            <person name="Yuki M."/>
            <person name="Kudo T."/>
            <person name="Ohkuma M."/>
            <person name="Tanasupawat S."/>
        </authorList>
    </citation>
    <scope>NUCLEOTIDE SEQUENCE [LARGE SCALE GENOMIC DNA]</scope>
    <source>
        <strain evidence="10 11">LDG1-01</strain>
    </source>
</reference>
<feature type="transmembrane region" description="Helical" evidence="7">
    <location>
        <begin position="21"/>
        <end position="43"/>
    </location>
</feature>
<gene>
    <name evidence="10" type="ORF">JKJ07_00700</name>
</gene>
<dbReference type="InterPro" id="IPR025857">
    <property type="entry name" value="MacB_PCD"/>
</dbReference>